<evidence type="ECO:0000313" key="3">
    <source>
        <dbReference type="Proteomes" id="UP000580250"/>
    </source>
</evidence>
<dbReference type="Proteomes" id="UP000580250">
    <property type="component" value="Unassembled WGS sequence"/>
</dbReference>
<feature type="chain" id="PRO_5028136594" evidence="1">
    <location>
        <begin position="23"/>
        <end position="85"/>
    </location>
</feature>
<dbReference type="AlphaFoldDB" id="A0A6V7UU94"/>
<evidence type="ECO:0000313" key="2">
    <source>
        <dbReference type="EMBL" id="CAD2164974.1"/>
    </source>
</evidence>
<reference evidence="2 3" key="1">
    <citation type="submission" date="2020-08" db="EMBL/GenBank/DDBJ databases">
        <authorList>
            <person name="Koutsovoulos G."/>
            <person name="Danchin GJ E."/>
        </authorList>
    </citation>
    <scope>NUCLEOTIDE SEQUENCE [LARGE SCALE GENOMIC DNA]</scope>
</reference>
<gene>
    <name evidence="2" type="ORF">MENT_LOCUS16884</name>
</gene>
<sequence length="85" mass="9871">MMAHSSFCFILLAHLRLWRIFLFILHCRIDVNLPKNIVGGREAFSAAGKNRPISRAVILPSAFPTSFYFLRFFPFLHLIFRAFLA</sequence>
<keyword evidence="1" id="KW-0732">Signal</keyword>
<comment type="caution">
    <text evidence="2">The sequence shown here is derived from an EMBL/GenBank/DDBJ whole genome shotgun (WGS) entry which is preliminary data.</text>
</comment>
<proteinExistence type="predicted"/>
<accession>A0A6V7UU94</accession>
<feature type="signal peptide" evidence="1">
    <location>
        <begin position="1"/>
        <end position="22"/>
    </location>
</feature>
<protein>
    <submittedName>
        <fullName evidence="2">Uncharacterized protein</fullName>
    </submittedName>
</protein>
<organism evidence="2 3">
    <name type="scientific">Meloidogyne enterolobii</name>
    <name type="common">Root-knot nematode worm</name>
    <name type="synonym">Meloidogyne mayaguensis</name>
    <dbReference type="NCBI Taxonomy" id="390850"/>
    <lineage>
        <taxon>Eukaryota</taxon>
        <taxon>Metazoa</taxon>
        <taxon>Ecdysozoa</taxon>
        <taxon>Nematoda</taxon>
        <taxon>Chromadorea</taxon>
        <taxon>Rhabditida</taxon>
        <taxon>Tylenchina</taxon>
        <taxon>Tylenchomorpha</taxon>
        <taxon>Tylenchoidea</taxon>
        <taxon>Meloidogynidae</taxon>
        <taxon>Meloidogyninae</taxon>
        <taxon>Meloidogyne</taxon>
    </lineage>
</organism>
<name>A0A6V7UU94_MELEN</name>
<evidence type="ECO:0000256" key="1">
    <source>
        <dbReference type="SAM" id="SignalP"/>
    </source>
</evidence>
<dbReference type="EMBL" id="CAJEWN010000106">
    <property type="protein sequence ID" value="CAD2164974.1"/>
    <property type="molecule type" value="Genomic_DNA"/>
</dbReference>